<dbReference type="PANTHER" id="PTHR10519">
    <property type="entry name" value="GABA-B RECEPTOR"/>
    <property type="match status" value="1"/>
</dbReference>
<feature type="chain" id="PRO_5018037260" evidence="11">
    <location>
        <begin position="27"/>
        <end position="910"/>
    </location>
</feature>
<evidence type="ECO:0000256" key="2">
    <source>
        <dbReference type="ARBA" id="ARBA00022692"/>
    </source>
</evidence>
<dbReference type="PROSITE" id="PS50259">
    <property type="entry name" value="G_PROTEIN_RECEP_F3_4"/>
    <property type="match status" value="1"/>
</dbReference>
<evidence type="ECO:0000256" key="6">
    <source>
        <dbReference type="ARBA" id="ARBA00023170"/>
    </source>
</evidence>
<feature type="transmembrane region" description="Helical" evidence="10">
    <location>
        <begin position="648"/>
        <end position="667"/>
    </location>
</feature>
<evidence type="ECO:0000256" key="9">
    <source>
        <dbReference type="SAM" id="MobiDB-lite"/>
    </source>
</evidence>
<keyword evidence="8" id="KW-0807">Transducer</keyword>
<dbReference type="PRINTS" id="PR01176">
    <property type="entry name" value="GABABRECEPTR"/>
</dbReference>
<keyword evidence="2 10" id="KW-0812">Transmembrane</keyword>
<keyword evidence="7" id="KW-0325">Glycoprotein</keyword>
<dbReference type="EMBL" id="REGN01006226">
    <property type="protein sequence ID" value="RNA10370.1"/>
    <property type="molecule type" value="Genomic_DNA"/>
</dbReference>
<dbReference type="FunFam" id="3.40.50.2300:FF:000056">
    <property type="entry name" value="Gamma-aminobutyric acid type B receptor subunit 1"/>
    <property type="match status" value="1"/>
</dbReference>
<evidence type="ECO:0000313" key="13">
    <source>
        <dbReference type="EMBL" id="RNA10370.1"/>
    </source>
</evidence>
<evidence type="ECO:0000256" key="3">
    <source>
        <dbReference type="ARBA" id="ARBA00022989"/>
    </source>
</evidence>
<dbReference type="InterPro" id="IPR001828">
    <property type="entry name" value="ANF_lig-bd_rcpt"/>
</dbReference>
<dbReference type="InterPro" id="IPR017978">
    <property type="entry name" value="GPCR_3_C"/>
</dbReference>
<evidence type="ECO:0000256" key="4">
    <source>
        <dbReference type="ARBA" id="ARBA00023040"/>
    </source>
</evidence>
<evidence type="ECO:0000313" key="14">
    <source>
        <dbReference type="Proteomes" id="UP000276133"/>
    </source>
</evidence>
<dbReference type="InterPro" id="IPR002455">
    <property type="entry name" value="GPCR3_GABA-B"/>
</dbReference>
<dbReference type="Proteomes" id="UP000276133">
    <property type="component" value="Unassembled WGS sequence"/>
</dbReference>
<dbReference type="PANTHER" id="PTHR10519:SF77">
    <property type="entry name" value="GAMMA-AMINOBUTYRIC ACID TYPE B RECEPTOR SUBUNIT 1"/>
    <property type="match status" value="1"/>
</dbReference>
<keyword evidence="11" id="KW-0732">Signal</keyword>
<keyword evidence="5 10" id="KW-0472">Membrane</keyword>
<evidence type="ECO:0000256" key="7">
    <source>
        <dbReference type="ARBA" id="ARBA00023180"/>
    </source>
</evidence>
<feature type="transmembrane region" description="Helical" evidence="10">
    <location>
        <begin position="529"/>
        <end position="551"/>
    </location>
</feature>
<keyword evidence="3 10" id="KW-1133">Transmembrane helix</keyword>
<feature type="transmembrane region" description="Helical" evidence="10">
    <location>
        <begin position="743"/>
        <end position="762"/>
    </location>
</feature>
<gene>
    <name evidence="13" type="ORF">BpHYR1_045504</name>
</gene>
<keyword evidence="14" id="KW-1185">Reference proteome</keyword>
<feature type="transmembrane region" description="Helical" evidence="10">
    <location>
        <begin position="608"/>
        <end position="628"/>
    </location>
</feature>
<evidence type="ECO:0000256" key="11">
    <source>
        <dbReference type="SAM" id="SignalP"/>
    </source>
</evidence>
<dbReference type="Pfam" id="PF01094">
    <property type="entry name" value="ANF_receptor"/>
    <property type="match status" value="1"/>
</dbReference>
<dbReference type="OrthoDB" id="17569at2759"/>
<keyword evidence="4" id="KW-0297">G-protein coupled receptor</keyword>
<sequence length="910" mass="104929">MSFPNDQIKIICVLLALINVQFGLSAEEIKFFAKNVEPSKNCSNQICSDGIFKWHKSKTKILHVGGIFPMVGGWPGGQSCLPSAIMALNQVNLNQSILPNYRLKLNWFNSECNPGKGISNLYEMLFHKEKNEDDIIMLLGPGCSDVSSSVAEVANYWNLTVLSFGSSSPALSNRKRFKTFFRTHPSAILDNPARLSLCKQFNWNKIATLQDNKEVFTSTVDNLEKEAIQFGIEILDRQTFTNDPTYAVKNLKKLDARIIVGVFYEQEARKVFCQAYKEDMLFPKYIWMIIGWYSENWYLENNHEISCNQTEMEIAVYGHLTTEVQFFSNEIYEKLDYGLSVIDYNEFFRHFVSSTEWKAYSNSFYKIDYKYKQSVPMEEMKSLMDIYDKIDNEQSNEIEKLGGYLERSLAFDAVWVMAYALNETLKEFGNFDNFQISNYTISNFIKESMKMTNFKGISGMVTFNDQGDRISEVLYEQLQNVSGSLTYVKLGNHFKKNFNCCKNISWGSSLHPPIDGVQRKIKINKIKTIYSMIFTLLSAFTVLIGILCLVFNYKCKNRKIVKNSQPTLNNSMIFGSILCLVSVLIQSLDKSDLPTTTFSFICQIQESFLLIGFTIGYSSLFSKIWYVYSASIQKKKNKDIFPEKLKNYTIVVIMVLIDIVFLFVWIFKDPLQKFTQKLGDEMGESDEIIYEPEIHICKCKHEIVWMGICFSVKGISLILGLYLSYETRNSKIEIMNDSRYAALSIYNIVVLSVITAPVVIIIRNQLDAVFCFLAFSINLCSLLTYALMFVPKVKHVVKHTIEQDIHEDLIIETMLKEKKEKYLALSVTNHNLNEKIEKKKDFLMRIEQILNPETFCNETENQPSGDDYDEFEEPEDSSSSSLKNNNSLMRLSFKNFSFKKEISNIIQHET</sequence>
<comment type="subcellular location">
    <subcellularLocation>
        <location evidence="1">Membrane</location>
        <topology evidence="1">Multi-pass membrane protein</topology>
    </subcellularLocation>
</comment>
<evidence type="ECO:0000256" key="1">
    <source>
        <dbReference type="ARBA" id="ARBA00004141"/>
    </source>
</evidence>
<evidence type="ECO:0000256" key="5">
    <source>
        <dbReference type="ARBA" id="ARBA00023136"/>
    </source>
</evidence>
<protein>
    <submittedName>
        <fullName evidence="13">Gamma-aminobutyric acid type B receptor subunit 1</fullName>
    </submittedName>
</protein>
<comment type="caution">
    <text evidence="13">The sequence shown here is derived from an EMBL/GenBank/DDBJ whole genome shotgun (WGS) entry which is preliminary data.</text>
</comment>
<keyword evidence="6 13" id="KW-0675">Receptor</keyword>
<evidence type="ECO:0000256" key="8">
    <source>
        <dbReference type="ARBA" id="ARBA00023224"/>
    </source>
</evidence>
<dbReference type="Pfam" id="PF00003">
    <property type="entry name" value="7tm_3"/>
    <property type="match status" value="1"/>
</dbReference>
<evidence type="ECO:0000256" key="10">
    <source>
        <dbReference type="SAM" id="Phobius"/>
    </source>
</evidence>
<feature type="signal peptide" evidence="11">
    <location>
        <begin position="1"/>
        <end position="26"/>
    </location>
</feature>
<dbReference type="GO" id="GO:0038039">
    <property type="term" value="C:G protein-coupled receptor heterodimeric complex"/>
    <property type="evidence" value="ECO:0007669"/>
    <property type="project" value="TreeGrafter"/>
</dbReference>
<feature type="transmembrane region" description="Helical" evidence="10">
    <location>
        <begin position="768"/>
        <end position="790"/>
    </location>
</feature>
<dbReference type="GO" id="GO:0004965">
    <property type="term" value="F:G protein-coupled GABA receptor activity"/>
    <property type="evidence" value="ECO:0007669"/>
    <property type="project" value="InterPro"/>
</dbReference>
<reference evidence="13 14" key="1">
    <citation type="journal article" date="2018" name="Sci. Rep.">
        <title>Genomic signatures of local adaptation to the degree of environmental predictability in rotifers.</title>
        <authorList>
            <person name="Franch-Gras L."/>
            <person name="Hahn C."/>
            <person name="Garcia-Roger E.M."/>
            <person name="Carmona M.J."/>
            <person name="Serra M."/>
            <person name="Gomez A."/>
        </authorList>
    </citation>
    <scope>NUCLEOTIDE SEQUENCE [LARGE SCALE GENOMIC DNA]</scope>
    <source>
        <strain evidence="13">HYR1</strain>
    </source>
</reference>
<feature type="domain" description="G-protein coupled receptors family 3 profile" evidence="12">
    <location>
        <begin position="537"/>
        <end position="799"/>
    </location>
</feature>
<dbReference type="InterPro" id="IPR028082">
    <property type="entry name" value="Peripla_BP_I"/>
</dbReference>
<dbReference type="PRINTS" id="PR01177">
    <property type="entry name" value="GABAB1RECPTR"/>
</dbReference>
<dbReference type="AlphaFoldDB" id="A0A3M7QG70"/>
<dbReference type="STRING" id="10195.A0A3M7QG70"/>
<feature type="transmembrane region" description="Helical" evidence="10">
    <location>
        <begin position="703"/>
        <end position="723"/>
    </location>
</feature>
<dbReference type="Gene3D" id="3.40.50.2300">
    <property type="match status" value="2"/>
</dbReference>
<name>A0A3M7QG70_BRAPC</name>
<feature type="transmembrane region" description="Helical" evidence="10">
    <location>
        <begin position="572"/>
        <end position="588"/>
    </location>
</feature>
<dbReference type="SUPFAM" id="SSF53822">
    <property type="entry name" value="Periplasmic binding protein-like I"/>
    <property type="match status" value="1"/>
</dbReference>
<organism evidence="13 14">
    <name type="scientific">Brachionus plicatilis</name>
    <name type="common">Marine rotifer</name>
    <name type="synonym">Brachionus muelleri</name>
    <dbReference type="NCBI Taxonomy" id="10195"/>
    <lineage>
        <taxon>Eukaryota</taxon>
        <taxon>Metazoa</taxon>
        <taxon>Spiralia</taxon>
        <taxon>Gnathifera</taxon>
        <taxon>Rotifera</taxon>
        <taxon>Eurotatoria</taxon>
        <taxon>Monogononta</taxon>
        <taxon>Pseudotrocha</taxon>
        <taxon>Ploima</taxon>
        <taxon>Brachionidae</taxon>
        <taxon>Brachionus</taxon>
    </lineage>
</organism>
<dbReference type="GO" id="GO:0007214">
    <property type="term" value="P:gamma-aminobutyric acid signaling pathway"/>
    <property type="evidence" value="ECO:0007669"/>
    <property type="project" value="TreeGrafter"/>
</dbReference>
<feature type="non-terminal residue" evidence="13">
    <location>
        <position position="910"/>
    </location>
</feature>
<dbReference type="CDD" id="cd06366">
    <property type="entry name" value="PBP1_GABAb_receptor"/>
    <property type="match status" value="1"/>
</dbReference>
<evidence type="ECO:0000259" key="12">
    <source>
        <dbReference type="PROSITE" id="PS50259"/>
    </source>
</evidence>
<feature type="compositionally biased region" description="Acidic residues" evidence="9">
    <location>
        <begin position="866"/>
        <end position="876"/>
    </location>
</feature>
<proteinExistence type="predicted"/>
<feature type="region of interest" description="Disordered" evidence="9">
    <location>
        <begin position="856"/>
        <end position="884"/>
    </location>
</feature>
<accession>A0A3M7QG70</accession>